<dbReference type="RefSeq" id="WP_067556018.1">
    <property type="nucleotide sequence ID" value="NZ_CP016895.1"/>
</dbReference>
<dbReference type="EMBL" id="CP016895">
    <property type="protein sequence ID" value="AOA58826.1"/>
    <property type="molecule type" value="Genomic_DNA"/>
</dbReference>
<proteinExistence type="inferred from homology"/>
<keyword evidence="3" id="KW-1185">Reference proteome</keyword>
<dbReference type="GO" id="GO:0004497">
    <property type="term" value="F:monooxygenase activity"/>
    <property type="evidence" value="ECO:0007669"/>
    <property type="project" value="UniProtKB-KW"/>
</dbReference>
<protein>
    <submittedName>
        <fullName evidence="2">Monooxygenase</fullName>
    </submittedName>
</protein>
<gene>
    <name evidence="2" type="ORF">BFG52_11005</name>
</gene>
<evidence type="ECO:0000256" key="1">
    <source>
        <dbReference type="ARBA" id="ARBA00006313"/>
    </source>
</evidence>
<reference evidence="2 3" key="1">
    <citation type="submission" date="2016-08" db="EMBL/GenBank/DDBJ databases">
        <authorList>
            <person name="Seilhamer J.J."/>
        </authorList>
    </citation>
    <scope>NUCLEOTIDE SEQUENCE [LARGE SCALE GENOMIC DNA]</scope>
    <source>
        <strain evidence="2 3">BRTC-1</strain>
    </source>
</reference>
<organism evidence="2 3">
    <name type="scientific">Acinetobacter larvae</name>
    <dbReference type="NCBI Taxonomy" id="1789224"/>
    <lineage>
        <taxon>Bacteria</taxon>
        <taxon>Pseudomonadati</taxon>
        <taxon>Pseudomonadota</taxon>
        <taxon>Gammaproteobacteria</taxon>
        <taxon>Moraxellales</taxon>
        <taxon>Moraxellaceae</taxon>
        <taxon>Acinetobacter</taxon>
    </lineage>
</organism>
<evidence type="ECO:0000313" key="2">
    <source>
        <dbReference type="EMBL" id="AOA58826.1"/>
    </source>
</evidence>
<accession>A0A1B2M0U1</accession>
<keyword evidence="2" id="KW-0560">Oxidoreductase</keyword>
<dbReference type="Proteomes" id="UP000093391">
    <property type="component" value="Chromosome"/>
</dbReference>
<dbReference type="InterPro" id="IPR036889">
    <property type="entry name" value="mOase_MmoB_DmpM_sf"/>
</dbReference>
<dbReference type="AlphaFoldDB" id="A0A1B2M0U1"/>
<sequence>MSKVYLALQDNDVSRYIIEAIEEDNPDAEIQYLPAMIRVESSHDLVINAATVGEKLGQDWDIQSLQLNMITLGGNVEEDDESFRLHWNEQSTS</sequence>
<keyword evidence="2" id="KW-0503">Monooxygenase</keyword>
<evidence type="ECO:0000313" key="3">
    <source>
        <dbReference type="Proteomes" id="UP000093391"/>
    </source>
</evidence>
<dbReference type="SUPFAM" id="SSF56029">
    <property type="entry name" value="Monooxygenase (hydroxylase) regulatory protein"/>
    <property type="match status" value="1"/>
</dbReference>
<dbReference type="KEGG" id="ala:BFG52_11005"/>
<comment type="similarity">
    <text evidence="1">Belongs to the TmoD/XamoD family.</text>
</comment>
<dbReference type="InterPro" id="IPR003454">
    <property type="entry name" value="MOase_MmoB_DmpM"/>
</dbReference>
<dbReference type="OrthoDB" id="9805636at2"/>
<name>A0A1B2M0U1_9GAMM</name>
<dbReference type="Pfam" id="PF02406">
    <property type="entry name" value="MmoB_DmpM"/>
    <property type="match status" value="1"/>
</dbReference>
<dbReference type="STRING" id="1789224.BFG52_11005"/>
<dbReference type="Gene3D" id="3.90.56.10">
    <property type="entry name" value="Monooxygenase component MmoB/DmpM"/>
    <property type="match status" value="1"/>
</dbReference>